<accession>A0A5C8NPN7</accession>
<proteinExistence type="predicted"/>
<gene>
    <name evidence="2" type="ORF">FHP08_15660</name>
</gene>
<dbReference type="PANTHER" id="PTHR47572">
    <property type="entry name" value="LIPOPROTEIN-RELATED"/>
    <property type="match status" value="1"/>
</dbReference>
<dbReference type="PANTHER" id="PTHR47572:SF5">
    <property type="entry name" value="BLR2277 PROTEIN"/>
    <property type="match status" value="1"/>
</dbReference>
<sequence length="309" mass="32451">MKIRELASGLLFPEGPVAMDDGSVLLVEIGRGTLTRVSAGGKVSVAADLGGGPNGAAIGPDGAVYVCNNGGFRFHTEADGCFRPVAQADDYSGGRIERVNLATGRAERVLDAVDGVPLRGPNDLVFDAQGGLWFTDLGKVREREMDRGGVFFTRPEGSGAVAVARPAMTPNGIALSPDGKTVYYAETEGARLWAFDITGPGQVRRDPWPSPHGGRLVAAAPGGHYQRFDSMAVDAFGNVCVATLLHGGITVISPDGSLATHVPLPDRYTTNLCFGGRDMRTVYVTLSGVGKLIAIDDWPVPGLRLNFNA</sequence>
<keyword evidence="3" id="KW-1185">Reference proteome</keyword>
<dbReference type="OrthoDB" id="502821at2"/>
<reference evidence="2 3" key="1">
    <citation type="submission" date="2019-06" db="EMBL/GenBank/DDBJ databases">
        <title>Quisquiliibacterium sp. nov., isolated from a maize field.</title>
        <authorList>
            <person name="Lin S.-Y."/>
            <person name="Tsai C.-F."/>
            <person name="Young C.-C."/>
        </authorList>
    </citation>
    <scope>NUCLEOTIDE SEQUENCE [LARGE SCALE GENOMIC DNA]</scope>
    <source>
        <strain evidence="2 3">CC-CFT501</strain>
    </source>
</reference>
<organism evidence="2 3">
    <name type="scientific">Zeimonas arvi</name>
    <dbReference type="NCBI Taxonomy" id="2498847"/>
    <lineage>
        <taxon>Bacteria</taxon>
        <taxon>Pseudomonadati</taxon>
        <taxon>Pseudomonadota</taxon>
        <taxon>Betaproteobacteria</taxon>
        <taxon>Burkholderiales</taxon>
        <taxon>Burkholderiaceae</taxon>
        <taxon>Zeimonas</taxon>
    </lineage>
</organism>
<dbReference type="Pfam" id="PF08450">
    <property type="entry name" value="SGL"/>
    <property type="match status" value="1"/>
</dbReference>
<dbReference type="InterPro" id="IPR051262">
    <property type="entry name" value="SMP-30/CGR1_Lactonase"/>
</dbReference>
<dbReference type="InterPro" id="IPR013658">
    <property type="entry name" value="SGL"/>
</dbReference>
<protein>
    <submittedName>
        <fullName evidence="2">SMP-30/gluconolactonase/LRE family protein</fullName>
    </submittedName>
</protein>
<dbReference type="RefSeq" id="WP_147705438.1">
    <property type="nucleotide sequence ID" value="NZ_VDUY01000007.1"/>
</dbReference>
<comment type="caution">
    <text evidence="2">The sequence shown here is derived from an EMBL/GenBank/DDBJ whole genome shotgun (WGS) entry which is preliminary data.</text>
</comment>
<dbReference type="InterPro" id="IPR011042">
    <property type="entry name" value="6-blade_b-propeller_TolB-like"/>
</dbReference>
<evidence type="ECO:0000259" key="1">
    <source>
        <dbReference type="Pfam" id="PF08450"/>
    </source>
</evidence>
<feature type="domain" description="SMP-30/Gluconolactonase/LRE-like region" evidence="1">
    <location>
        <begin position="12"/>
        <end position="286"/>
    </location>
</feature>
<dbReference type="SUPFAM" id="SSF63829">
    <property type="entry name" value="Calcium-dependent phosphotriesterase"/>
    <property type="match status" value="1"/>
</dbReference>
<name>A0A5C8NPN7_9BURK</name>
<dbReference type="EMBL" id="VDUY01000007">
    <property type="protein sequence ID" value="TXL63744.1"/>
    <property type="molecule type" value="Genomic_DNA"/>
</dbReference>
<dbReference type="AlphaFoldDB" id="A0A5C8NPN7"/>
<evidence type="ECO:0000313" key="3">
    <source>
        <dbReference type="Proteomes" id="UP000321548"/>
    </source>
</evidence>
<evidence type="ECO:0000313" key="2">
    <source>
        <dbReference type="EMBL" id="TXL63744.1"/>
    </source>
</evidence>
<dbReference type="Gene3D" id="2.120.10.30">
    <property type="entry name" value="TolB, C-terminal domain"/>
    <property type="match status" value="1"/>
</dbReference>
<dbReference type="Proteomes" id="UP000321548">
    <property type="component" value="Unassembled WGS sequence"/>
</dbReference>